<feature type="domain" description="Spore protein YkvP/CgeB glycosyl transferase-like" evidence="1">
    <location>
        <begin position="211"/>
        <end position="356"/>
    </location>
</feature>
<dbReference type="EMBL" id="SKFG01000034">
    <property type="protein sequence ID" value="TCZ73209.1"/>
    <property type="molecule type" value="Genomic_DNA"/>
</dbReference>
<protein>
    <submittedName>
        <fullName evidence="2">Spore maturation protein</fullName>
    </submittedName>
</protein>
<organism evidence="2 3">
    <name type="scientific">Paenibacillus albiflavus</name>
    <dbReference type="NCBI Taxonomy" id="2545760"/>
    <lineage>
        <taxon>Bacteria</taxon>
        <taxon>Bacillati</taxon>
        <taxon>Bacillota</taxon>
        <taxon>Bacilli</taxon>
        <taxon>Bacillales</taxon>
        <taxon>Paenibacillaceae</taxon>
        <taxon>Paenibacillus</taxon>
    </lineage>
</organism>
<sequence length="365" mass="42034">MTNTIPIQYNSSVKGYCSGYQIGYRLGCCETIRNQIKHAKFIDHDCRVLLIPQGFEATDTGVIDGFRGLIPELVIGSQQEILESARSVHPDLVVVMSGLRAFPCLDQIEAVRALGVKTAIWFTDELYDTDYTSRIGTHFDYVFTHEYSYVQLFKSIGCKEVHYLPYAVCNNLYRPFEVDEKYRSDICFVGNAIPNRFDFFNAIAPYLASKKVMIIGAHWDQLEQYPLLSKQIHPNWMPIEETIKYYNGAKIVVNFHPESEDLVDTRISADIRGSSANLRTFEINSCAAFQLSDARDDLHDLYAVGKEIETYNSPTEFIRKAEYYLKHDRERSHIAYRGYSRTLKDHTFKHRINQLLKVTALKEIS</sequence>
<dbReference type="OrthoDB" id="110463at2"/>
<dbReference type="Proteomes" id="UP000295418">
    <property type="component" value="Unassembled WGS sequence"/>
</dbReference>
<evidence type="ECO:0000259" key="1">
    <source>
        <dbReference type="Pfam" id="PF13524"/>
    </source>
</evidence>
<comment type="caution">
    <text evidence="2">The sequence shown here is derived from an EMBL/GenBank/DDBJ whole genome shotgun (WGS) entry which is preliminary data.</text>
</comment>
<dbReference type="Pfam" id="PF13524">
    <property type="entry name" value="Glyco_trans_1_2"/>
    <property type="match status" value="1"/>
</dbReference>
<dbReference type="AlphaFoldDB" id="A0A4R4E1H9"/>
<gene>
    <name evidence="2" type="ORF">E0485_21565</name>
</gene>
<keyword evidence="3" id="KW-1185">Reference proteome</keyword>
<dbReference type="InterPro" id="IPR055259">
    <property type="entry name" value="YkvP/CgeB_Glyco_trans-like"/>
</dbReference>
<evidence type="ECO:0000313" key="3">
    <source>
        <dbReference type="Proteomes" id="UP000295418"/>
    </source>
</evidence>
<accession>A0A4R4E1H9</accession>
<reference evidence="2 3" key="1">
    <citation type="submission" date="2019-03" db="EMBL/GenBank/DDBJ databases">
        <authorList>
            <person name="Kim M.K.M."/>
        </authorList>
    </citation>
    <scope>NUCLEOTIDE SEQUENCE [LARGE SCALE GENOMIC DNA]</scope>
    <source>
        <strain evidence="2 3">18JY21-1</strain>
    </source>
</reference>
<evidence type="ECO:0000313" key="2">
    <source>
        <dbReference type="EMBL" id="TCZ73209.1"/>
    </source>
</evidence>
<name>A0A4R4E1H9_9BACL</name>
<proteinExistence type="predicted"/>
<dbReference type="RefSeq" id="WP_132420133.1">
    <property type="nucleotide sequence ID" value="NZ_SKFG01000034.1"/>
</dbReference>